<reference evidence="3" key="1">
    <citation type="submission" date="2019-02" db="EMBL/GenBank/DDBJ databases">
        <authorList>
            <person name="Gruber-Vodicka R. H."/>
            <person name="Seah K. B. B."/>
        </authorList>
    </citation>
    <scope>NUCLEOTIDE SEQUENCE</scope>
    <source>
        <strain evidence="1">BECK_BZ197</strain>
        <strain evidence="3">BECK_BZ198</strain>
        <strain evidence="2">BECK_BZ199</strain>
    </source>
</reference>
<evidence type="ECO:0000313" key="3">
    <source>
        <dbReference type="EMBL" id="VFK76938.1"/>
    </source>
</evidence>
<proteinExistence type="predicted"/>
<gene>
    <name evidence="1" type="ORF">BECKMB1821G_GA0114241_10801</name>
    <name evidence="3" type="ORF">BECKMB1821H_GA0114242_10851</name>
    <name evidence="2" type="ORF">BECKMB1821I_GA0114274_10841</name>
</gene>
<dbReference type="EMBL" id="CAADGH010000085">
    <property type="protein sequence ID" value="VFK76938.1"/>
    <property type="molecule type" value="Genomic_DNA"/>
</dbReference>
<dbReference type="AlphaFoldDB" id="A0A451BF82"/>
<name>A0A451BF82_9GAMM</name>
<protein>
    <submittedName>
        <fullName evidence="3">Uncharacterized protein</fullName>
    </submittedName>
</protein>
<evidence type="ECO:0000313" key="1">
    <source>
        <dbReference type="EMBL" id="VFK31251.1"/>
    </source>
</evidence>
<organism evidence="3">
    <name type="scientific">Candidatus Kentrum sp. MB</name>
    <dbReference type="NCBI Taxonomy" id="2138164"/>
    <lineage>
        <taxon>Bacteria</taxon>
        <taxon>Pseudomonadati</taxon>
        <taxon>Pseudomonadota</taxon>
        <taxon>Gammaproteobacteria</taxon>
        <taxon>Candidatus Kentrum</taxon>
    </lineage>
</organism>
<accession>A0A451BF82</accession>
<dbReference type="EMBL" id="CAADFQ010000084">
    <property type="protein sequence ID" value="VFK34774.1"/>
    <property type="molecule type" value="Genomic_DNA"/>
</dbReference>
<sequence length="89" mass="9935">MALLGLFCAALRLDLESLPVSIWIPNLTGEVPILTREVSNLSVETRNLLRVAFIPSAEDQDLSVERQNLSREVLSSRSVDRRAHPPKTI</sequence>
<dbReference type="EMBL" id="CAADFO010000080">
    <property type="protein sequence ID" value="VFK31251.1"/>
    <property type="molecule type" value="Genomic_DNA"/>
</dbReference>
<evidence type="ECO:0000313" key="2">
    <source>
        <dbReference type="EMBL" id="VFK34774.1"/>
    </source>
</evidence>